<evidence type="ECO:0000256" key="5">
    <source>
        <dbReference type="ARBA" id="ARBA00035648"/>
    </source>
</evidence>
<dbReference type="Proteomes" id="UP000006008">
    <property type="component" value="Unassembled WGS sequence"/>
</dbReference>
<dbReference type="InterPro" id="IPR013551">
    <property type="entry name" value="YicC-like_C"/>
</dbReference>
<evidence type="ECO:0000256" key="3">
    <source>
        <dbReference type="ARBA" id="ARBA00022759"/>
    </source>
</evidence>
<feature type="domain" description="Endoribonuclease YicC-like C-terminal" evidence="7">
    <location>
        <begin position="180"/>
        <end position="293"/>
    </location>
</feature>
<dbReference type="AlphaFoldDB" id="G5H967"/>
<keyword evidence="4" id="KW-0378">Hydrolase</keyword>
<protein>
    <recommendedName>
        <fullName evidence="10">YicC family protein</fullName>
    </recommendedName>
</protein>
<evidence type="ECO:0000256" key="2">
    <source>
        <dbReference type="ARBA" id="ARBA00022722"/>
    </source>
</evidence>
<dbReference type="HOGENOM" id="CLU_076609_1_0_10"/>
<evidence type="ECO:0000313" key="9">
    <source>
        <dbReference type="Proteomes" id="UP000006008"/>
    </source>
</evidence>
<dbReference type="NCBIfam" id="TIGR00255">
    <property type="entry name" value="YicC/YloC family endoribonuclease"/>
    <property type="match status" value="1"/>
</dbReference>
<gene>
    <name evidence="8" type="ORF">HMPREF9450_02153</name>
</gene>
<keyword evidence="2" id="KW-0540">Nuclease</keyword>
<dbReference type="PATRIC" id="fig|742725.3.peg.2220"/>
<dbReference type="InterPro" id="IPR005229">
    <property type="entry name" value="YicC/YloC-like"/>
</dbReference>
<keyword evidence="9" id="KW-1185">Reference proteome</keyword>
<keyword evidence="3" id="KW-0255">Endonuclease</keyword>
<dbReference type="PANTHER" id="PTHR30636:SF3">
    <property type="entry name" value="UPF0701 PROTEIN YICC"/>
    <property type="match status" value="1"/>
</dbReference>
<dbReference type="RefSeq" id="WP_009134959.1">
    <property type="nucleotide sequence ID" value="NZ_CP102250.1"/>
</dbReference>
<dbReference type="InterPro" id="IPR013527">
    <property type="entry name" value="YicC-like_N"/>
</dbReference>
<dbReference type="EMBL" id="ADLD01000013">
    <property type="protein sequence ID" value="EHB92104.1"/>
    <property type="molecule type" value="Genomic_DNA"/>
</dbReference>
<evidence type="ECO:0000256" key="1">
    <source>
        <dbReference type="ARBA" id="ARBA00001968"/>
    </source>
</evidence>
<evidence type="ECO:0000259" key="6">
    <source>
        <dbReference type="Pfam" id="PF03755"/>
    </source>
</evidence>
<dbReference type="STRING" id="742725.HMPREF9450_02153"/>
<dbReference type="eggNOG" id="COG1561">
    <property type="taxonomic scope" value="Bacteria"/>
</dbReference>
<reference evidence="8 9" key="1">
    <citation type="submission" date="2011-08" db="EMBL/GenBank/DDBJ databases">
        <title>The Genome Sequence of Alistipes indistinctus YIT 12060.</title>
        <authorList>
            <consortium name="The Broad Institute Genome Sequencing Platform"/>
            <person name="Earl A."/>
            <person name="Ward D."/>
            <person name="Feldgarden M."/>
            <person name="Gevers D."/>
            <person name="Morotomi M."/>
            <person name="Young S.K."/>
            <person name="Zeng Q."/>
            <person name="Gargeya S."/>
            <person name="Fitzgerald M."/>
            <person name="Haas B."/>
            <person name="Abouelleil A."/>
            <person name="Alvarado L."/>
            <person name="Arachchi H.M."/>
            <person name="Berlin A."/>
            <person name="Brown A."/>
            <person name="Chapman S.B."/>
            <person name="Chen Z."/>
            <person name="Dunbar C."/>
            <person name="Freedman E."/>
            <person name="Gearin G."/>
            <person name="Gellesch M."/>
            <person name="Goldberg J."/>
            <person name="Griggs A."/>
            <person name="Gujja S."/>
            <person name="Heiman D."/>
            <person name="Howarth C."/>
            <person name="Larson L."/>
            <person name="Lui A."/>
            <person name="MacDonald P.J.P."/>
            <person name="Montmayeur A."/>
            <person name="Murphy C."/>
            <person name="Neiman D."/>
            <person name="Pearson M."/>
            <person name="Priest M."/>
            <person name="Roberts A."/>
            <person name="Saif S."/>
            <person name="Shea T."/>
            <person name="Shenoy N."/>
            <person name="Sisk P."/>
            <person name="Stolte C."/>
            <person name="Sykes S."/>
            <person name="Wortman J."/>
            <person name="Nusbaum C."/>
            <person name="Birren B."/>
        </authorList>
    </citation>
    <scope>NUCLEOTIDE SEQUENCE [LARGE SCALE GENOMIC DNA]</scope>
    <source>
        <strain evidence="8 9">YIT 12060</strain>
    </source>
</reference>
<dbReference type="GO" id="GO:0004521">
    <property type="term" value="F:RNA endonuclease activity"/>
    <property type="evidence" value="ECO:0007669"/>
    <property type="project" value="InterPro"/>
</dbReference>
<evidence type="ECO:0000256" key="4">
    <source>
        <dbReference type="ARBA" id="ARBA00022801"/>
    </source>
</evidence>
<name>G5H967_9BACT</name>
<comment type="caution">
    <text evidence="8">The sequence shown here is derived from an EMBL/GenBank/DDBJ whole genome shotgun (WGS) entry which is preliminary data.</text>
</comment>
<feature type="domain" description="Endoribonuclease YicC-like N-terminal" evidence="6">
    <location>
        <begin position="2"/>
        <end position="159"/>
    </location>
</feature>
<dbReference type="PANTHER" id="PTHR30636">
    <property type="entry name" value="UPF0701 PROTEIN YICC"/>
    <property type="match status" value="1"/>
</dbReference>
<dbReference type="GO" id="GO:0016787">
    <property type="term" value="F:hydrolase activity"/>
    <property type="evidence" value="ECO:0007669"/>
    <property type="project" value="UniProtKB-KW"/>
</dbReference>
<dbReference type="GeneID" id="92814825"/>
<proteinExistence type="inferred from homology"/>
<organism evidence="8 9">
    <name type="scientific">Alistipes indistinctus YIT 12060</name>
    <dbReference type="NCBI Taxonomy" id="742725"/>
    <lineage>
        <taxon>Bacteria</taxon>
        <taxon>Pseudomonadati</taxon>
        <taxon>Bacteroidota</taxon>
        <taxon>Bacteroidia</taxon>
        <taxon>Bacteroidales</taxon>
        <taxon>Rikenellaceae</taxon>
        <taxon>Alistipes</taxon>
    </lineage>
</organism>
<dbReference type="Pfam" id="PF03755">
    <property type="entry name" value="YicC-like_N"/>
    <property type="match status" value="1"/>
</dbReference>
<comment type="similarity">
    <text evidence="5">Belongs to the YicC/YloC family.</text>
</comment>
<sequence>MIKSMTGYGKAEAALGHKKITVEIRSLNSKQTDLAVKLPALYRPQEYEIRNLVAKRLQRGKIDVYITVELAGSQNSVTLNKQAFDEYYTQLMALADGQNMAWGTKAVDAALLQVILRLPDVVQTETTTLSDEENHALMKAVEEALNHIEAFREQEGAILIADLLKRIDKIESLKNGVEPYEKARTETIKARIRENIEAIGIPLDSNRLEQEMIYYIEKLDITEEKVRLQNHCNYFREVARSEEGVGRKLGFIAQELGREINTLGSKANEATMQKMVVEMKDELEKIKEQLLNIL</sequence>
<accession>G5H967</accession>
<evidence type="ECO:0000313" key="8">
    <source>
        <dbReference type="EMBL" id="EHB92104.1"/>
    </source>
</evidence>
<comment type="cofactor">
    <cofactor evidence="1">
        <name>a divalent metal cation</name>
        <dbReference type="ChEBI" id="CHEBI:60240"/>
    </cofactor>
</comment>
<evidence type="ECO:0008006" key="10">
    <source>
        <dbReference type="Google" id="ProtNLM"/>
    </source>
</evidence>
<dbReference type="Pfam" id="PF08340">
    <property type="entry name" value="YicC-like_C"/>
    <property type="match status" value="1"/>
</dbReference>
<evidence type="ECO:0000259" key="7">
    <source>
        <dbReference type="Pfam" id="PF08340"/>
    </source>
</evidence>